<name>A0AB33CYR0_ALCFA</name>
<accession>A0AB33CYR0</accession>
<organism evidence="1 2">
    <name type="scientific">Alcaligenes faecalis</name>
    <dbReference type="NCBI Taxonomy" id="511"/>
    <lineage>
        <taxon>Bacteria</taxon>
        <taxon>Pseudomonadati</taxon>
        <taxon>Pseudomonadota</taxon>
        <taxon>Betaproteobacteria</taxon>
        <taxon>Burkholderiales</taxon>
        <taxon>Alcaligenaceae</taxon>
        <taxon>Alcaligenes</taxon>
    </lineage>
</organism>
<evidence type="ECO:0000313" key="1">
    <source>
        <dbReference type="EMBL" id="ASR89158.1"/>
    </source>
</evidence>
<dbReference type="Proteomes" id="UP000214561">
    <property type="component" value="Chromosome"/>
</dbReference>
<proteinExistence type="predicted"/>
<sequence>MASLSYEERKRLRRAAEDARDACNRHFGPFVDAVAHPLNILALLDMAGQADQQQRILANIEAFVACDASAISYLSLGEYRTALLMMLRQAPVPKEPGA</sequence>
<protein>
    <submittedName>
        <fullName evidence="1">Uncharacterized protein</fullName>
    </submittedName>
</protein>
<dbReference type="AlphaFoldDB" id="A0AB33CYR0"/>
<gene>
    <name evidence="1" type="ORF">AFA_06685</name>
</gene>
<dbReference type="KEGG" id="afq:AFA_06685"/>
<evidence type="ECO:0000313" key="2">
    <source>
        <dbReference type="Proteomes" id="UP000214561"/>
    </source>
</evidence>
<reference evidence="1 2" key="1">
    <citation type="submission" date="2017-05" db="EMBL/GenBank/DDBJ databases">
        <authorList>
            <person name="Qiu J.G."/>
            <person name="He J."/>
        </authorList>
    </citation>
    <scope>NUCLEOTIDE SEQUENCE [LARGE SCALE GENOMIC DNA]</scope>
    <source>
        <strain evidence="1 2">JQ135</strain>
    </source>
</reference>
<dbReference type="EMBL" id="CP021641">
    <property type="protein sequence ID" value="ASR89158.1"/>
    <property type="molecule type" value="Genomic_DNA"/>
</dbReference>